<dbReference type="PANTHER" id="PTHR48070">
    <property type="entry name" value="ESTERASE OVCA2"/>
    <property type="match status" value="1"/>
</dbReference>
<dbReference type="PANTHER" id="PTHR48070:SF3">
    <property type="entry name" value="ESTERASE DBAE-RELATED"/>
    <property type="match status" value="1"/>
</dbReference>
<dbReference type="InterPro" id="IPR054710">
    <property type="entry name" value="Tri101-like_N"/>
</dbReference>
<evidence type="ECO:0000256" key="4">
    <source>
        <dbReference type="ARBA" id="ARBA00023315"/>
    </source>
</evidence>
<dbReference type="GO" id="GO:0044550">
    <property type="term" value="P:secondary metabolite biosynthetic process"/>
    <property type="evidence" value="ECO:0007669"/>
    <property type="project" value="TreeGrafter"/>
</dbReference>
<dbReference type="STRING" id="105351.A0A401KLA8"/>
<evidence type="ECO:0000313" key="7">
    <source>
        <dbReference type="EMBL" id="GCB19932.1"/>
    </source>
</evidence>
<comment type="similarity">
    <text evidence="1">Belongs to the LovG family.</text>
</comment>
<keyword evidence="4" id="KW-0012">Acyltransferase</keyword>
<feature type="domain" description="Trichothecene 3-O-acetyltransferase-like N-terminal" evidence="6">
    <location>
        <begin position="28"/>
        <end position="178"/>
    </location>
</feature>
<protein>
    <submittedName>
        <fullName evidence="7">Trichothecene 3-O-acetyltransferase</fullName>
    </submittedName>
</protein>
<dbReference type="GO" id="GO:0005737">
    <property type="term" value="C:cytoplasm"/>
    <property type="evidence" value="ECO:0007669"/>
    <property type="project" value="TreeGrafter"/>
</dbReference>
<dbReference type="AlphaFoldDB" id="A0A401KLA8"/>
<keyword evidence="2 7" id="KW-0808">Transferase</keyword>
<dbReference type="Gene3D" id="3.40.50.1820">
    <property type="entry name" value="alpha/beta hydrolase"/>
    <property type="match status" value="1"/>
</dbReference>
<keyword evidence="3" id="KW-0378">Hydrolase</keyword>
<evidence type="ECO:0000256" key="1">
    <source>
        <dbReference type="ARBA" id="ARBA00005863"/>
    </source>
</evidence>
<proteinExistence type="inferred from homology"/>
<dbReference type="Proteomes" id="UP000286921">
    <property type="component" value="Unassembled WGS sequence"/>
</dbReference>
<dbReference type="Pfam" id="PF03959">
    <property type="entry name" value="FSH1"/>
    <property type="match status" value="1"/>
</dbReference>
<dbReference type="InterPro" id="IPR050593">
    <property type="entry name" value="LovG"/>
</dbReference>
<name>A0A401KLA8_ASPAW</name>
<dbReference type="SUPFAM" id="SSF53474">
    <property type="entry name" value="alpha/beta-Hydrolases"/>
    <property type="match status" value="1"/>
</dbReference>
<dbReference type="GO" id="GO:0016787">
    <property type="term" value="F:hydrolase activity"/>
    <property type="evidence" value="ECO:0007669"/>
    <property type="project" value="UniProtKB-KW"/>
</dbReference>
<organism evidence="7 8">
    <name type="scientific">Aspergillus awamori</name>
    <name type="common">Black koji mold</name>
    <dbReference type="NCBI Taxonomy" id="105351"/>
    <lineage>
        <taxon>Eukaryota</taxon>
        <taxon>Fungi</taxon>
        <taxon>Dikarya</taxon>
        <taxon>Ascomycota</taxon>
        <taxon>Pezizomycotina</taxon>
        <taxon>Eurotiomycetes</taxon>
        <taxon>Eurotiomycetidae</taxon>
        <taxon>Eurotiales</taxon>
        <taxon>Aspergillaceae</taxon>
        <taxon>Aspergillus</taxon>
    </lineage>
</organism>
<evidence type="ECO:0000256" key="2">
    <source>
        <dbReference type="ARBA" id="ARBA00022679"/>
    </source>
</evidence>
<evidence type="ECO:0000259" key="6">
    <source>
        <dbReference type="Pfam" id="PF22664"/>
    </source>
</evidence>
<evidence type="ECO:0000259" key="5">
    <source>
        <dbReference type="Pfam" id="PF03959"/>
    </source>
</evidence>
<dbReference type="InterPro" id="IPR005645">
    <property type="entry name" value="FSH-like_dom"/>
</dbReference>
<dbReference type="Pfam" id="PF22664">
    <property type="entry name" value="TRI-like_N"/>
    <property type="match status" value="1"/>
</dbReference>
<dbReference type="GO" id="GO:0005634">
    <property type="term" value="C:nucleus"/>
    <property type="evidence" value="ECO:0007669"/>
    <property type="project" value="TreeGrafter"/>
</dbReference>
<sequence length="727" mass="81170">MATNGFRPEYEDLGRYEDILGQLPMLQVYSHIMLPFAMPEGLSRDTIIADLEAAVRQIRAHVPWMAGKVVNVGKGPDNSGRYIVVPCPPPDPLIVVRDVTHAFPPYKEIQRLKAPNSMLDSRLLAPTNAFPQRFEDSEEDPFRVIRLQASFVEGGVFLDFVTQHNMTDAGGLFGFARLVAMAMRGEQFSESLLEQVNRDRRNVIPLLTPDEPMLDHSHHIRPPITDAQPVVRPDPARWHFLRFTAAKLAELKDLASQTMTPDPEVPYITTDDAVSAFCWKKYITVRHRRWNTPDARSRFSRAMDGRKVLGIPAEYMGDLVHNVTTWLTFRELVDLPLGEIARHMRRELNRANTAYHVRSFATFIAQEPDKSTIAYGGRFNPDTDVGSSSVLRVDLFPVFGKLGRPDFIRRPNFPGIPFPSLLYFFPQNPQGDCDSLTCLTDADMEALNQDSEWTSMVEYIGLVHSMPVKLPDDTTLRLPRILCLHGGGTNARIFRAQCRVLSTLLGPHFRLCFAEAPFPSQPGPDVVSVYRHFGDFKSWIPIPPNPSISPTNVARKILNSLRHTIEEDDRSGADGEWVAVLGFSQGARLAASLLFQEQNGGSGMVGVYGGVNFRFAVLLAGRGPMIPLDMDAMASVSSAVLSLPTIHIHGLQDPGLEHHRELLERYCNRETASLIEWEGKHRVPIKMKDARVVVEEILKIAQKTGCLVPPTIQGGGTSNCGALLLDH</sequence>
<gene>
    <name evidence="7" type="ORF">AAWM_02817</name>
</gene>
<dbReference type="Gene3D" id="3.30.559.10">
    <property type="entry name" value="Chloramphenicol acetyltransferase-like domain"/>
    <property type="match status" value="2"/>
</dbReference>
<dbReference type="InterPro" id="IPR023213">
    <property type="entry name" value="CAT-like_dom_sf"/>
</dbReference>
<reference evidence="7 8" key="1">
    <citation type="submission" date="2016-09" db="EMBL/GenBank/DDBJ databases">
        <title>Aspergillus awamori IFM 58123T.</title>
        <authorList>
            <person name="Kusuya Y."/>
            <person name="Shimizu M."/>
            <person name="Takahashi H."/>
            <person name="Yaguchi T."/>
        </authorList>
    </citation>
    <scope>NUCLEOTIDE SEQUENCE [LARGE SCALE GENOMIC DNA]</scope>
    <source>
        <strain evidence="7 8">IFM 58123</strain>
    </source>
</reference>
<evidence type="ECO:0000313" key="8">
    <source>
        <dbReference type="Proteomes" id="UP000286921"/>
    </source>
</evidence>
<accession>A0A401KLA8</accession>
<feature type="domain" description="Serine hydrolase" evidence="5">
    <location>
        <begin position="479"/>
        <end position="688"/>
    </location>
</feature>
<dbReference type="InterPro" id="IPR029058">
    <property type="entry name" value="AB_hydrolase_fold"/>
</dbReference>
<dbReference type="GO" id="GO:0016746">
    <property type="term" value="F:acyltransferase activity"/>
    <property type="evidence" value="ECO:0007669"/>
    <property type="project" value="UniProtKB-KW"/>
</dbReference>
<comment type="caution">
    <text evidence="7">The sequence shown here is derived from an EMBL/GenBank/DDBJ whole genome shotgun (WGS) entry which is preliminary data.</text>
</comment>
<dbReference type="EMBL" id="BDHI01000002">
    <property type="protein sequence ID" value="GCB19932.1"/>
    <property type="molecule type" value="Genomic_DNA"/>
</dbReference>
<evidence type="ECO:0000256" key="3">
    <source>
        <dbReference type="ARBA" id="ARBA00022801"/>
    </source>
</evidence>
<keyword evidence="8" id="KW-1185">Reference proteome</keyword>